<reference evidence="1" key="1">
    <citation type="journal article" date="2020" name="mSystems">
        <title>Genome- and Community-Level Interaction Insights into Carbon Utilization and Element Cycling Functions of Hydrothermarchaeota in Hydrothermal Sediment.</title>
        <authorList>
            <person name="Zhou Z."/>
            <person name="Liu Y."/>
            <person name="Xu W."/>
            <person name="Pan J."/>
            <person name="Luo Z.H."/>
            <person name="Li M."/>
        </authorList>
    </citation>
    <scope>NUCLEOTIDE SEQUENCE [LARGE SCALE GENOMIC DNA]</scope>
    <source>
        <strain evidence="1">SpSt-143</strain>
    </source>
</reference>
<comment type="caution">
    <text evidence="1">The sequence shown here is derived from an EMBL/GenBank/DDBJ whole genome shotgun (WGS) entry which is preliminary data.</text>
</comment>
<evidence type="ECO:0008006" key="2">
    <source>
        <dbReference type="Google" id="ProtNLM"/>
    </source>
</evidence>
<accession>A0A7V2B1D6</accession>
<gene>
    <name evidence="1" type="ORF">ENO59_08280</name>
</gene>
<sequence length="122" mass="13746">MHPQANPITNLDIRCAEVGRQLAAIQNIEEKVLNEALSVLEEQGPYAMFLYVKARHDKVANDFQKHCVALLKQVYDDRTPANGDALEVVKQLAENLDDLLFARDLLRNALGYARYHLKAKGS</sequence>
<protein>
    <recommendedName>
        <fullName evidence="2">CRISPR type III-B/RAMP module-associated protein Cmr5</fullName>
    </recommendedName>
</protein>
<evidence type="ECO:0000313" key="1">
    <source>
        <dbReference type="EMBL" id="HER96496.1"/>
    </source>
</evidence>
<dbReference type="EMBL" id="DSGB01000006">
    <property type="protein sequence ID" value="HER96496.1"/>
    <property type="molecule type" value="Genomic_DNA"/>
</dbReference>
<proteinExistence type="predicted"/>
<dbReference type="AlphaFoldDB" id="A0A7V2B1D6"/>
<name>A0A7V2B1D6_RHOMR</name>
<organism evidence="1">
    <name type="scientific">Rhodothermus marinus</name>
    <name type="common">Rhodothermus obamensis</name>
    <dbReference type="NCBI Taxonomy" id="29549"/>
    <lineage>
        <taxon>Bacteria</taxon>
        <taxon>Pseudomonadati</taxon>
        <taxon>Rhodothermota</taxon>
        <taxon>Rhodothermia</taxon>
        <taxon>Rhodothermales</taxon>
        <taxon>Rhodothermaceae</taxon>
        <taxon>Rhodothermus</taxon>
    </lineage>
</organism>